<evidence type="ECO:0000313" key="2">
    <source>
        <dbReference type="EMBL" id="NIJ02344.1"/>
    </source>
</evidence>
<organism evidence="2 3">
    <name type="scientific">Paenarthrobacter ilicis</name>
    <dbReference type="NCBI Taxonomy" id="43665"/>
    <lineage>
        <taxon>Bacteria</taxon>
        <taxon>Bacillati</taxon>
        <taxon>Actinomycetota</taxon>
        <taxon>Actinomycetes</taxon>
        <taxon>Micrococcales</taxon>
        <taxon>Micrococcaceae</taxon>
        <taxon>Paenarthrobacter</taxon>
    </lineage>
</organism>
<accession>A0ABX0TIJ7</accession>
<protein>
    <submittedName>
        <fullName evidence="2">GNAT superfamily N-acetyltransferase</fullName>
    </submittedName>
</protein>
<dbReference type="Gene3D" id="3.40.630.30">
    <property type="match status" value="1"/>
</dbReference>
<dbReference type="RefSeq" id="WP_167267455.1">
    <property type="nucleotide sequence ID" value="NZ_BAAAVO010000002.1"/>
</dbReference>
<gene>
    <name evidence="2" type="ORF">FHR86_002685</name>
</gene>
<reference evidence="2 3" key="1">
    <citation type="submission" date="2020-03" db="EMBL/GenBank/DDBJ databases">
        <title>Genomic Encyclopedia of Type Strains, Phase III (KMG-III): the genomes of soil and plant-associated and newly described type strains.</title>
        <authorList>
            <person name="Whitman W."/>
        </authorList>
    </citation>
    <scope>NUCLEOTIDE SEQUENCE [LARGE SCALE GENOMIC DNA]</scope>
    <source>
        <strain evidence="2 3">CECT 4207</strain>
    </source>
</reference>
<feature type="domain" description="N-acetyltransferase" evidence="1">
    <location>
        <begin position="129"/>
        <end position="266"/>
    </location>
</feature>
<keyword evidence="3" id="KW-1185">Reference proteome</keyword>
<dbReference type="Pfam" id="PF00583">
    <property type="entry name" value="Acetyltransf_1"/>
    <property type="match status" value="1"/>
</dbReference>
<evidence type="ECO:0000313" key="3">
    <source>
        <dbReference type="Proteomes" id="UP000802392"/>
    </source>
</evidence>
<dbReference type="PROSITE" id="PS51186">
    <property type="entry name" value="GNAT"/>
    <property type="match status" value="1"/>
</dbReference>
<comment type="caution">
    <text evidence="2">The sequence shown here is derived from an EMBL/GenBank/DDBJ whole genome shotgun (WGS) entry which is preliminary data.</text>
</comment>
<sequence length="266" mass="28981">MTDSDTKARLLAAYDQQLRTDAETPSAVAVKGLGPLRLVTFRGGRGFITYQDLAGADEEGIRGLVEGALSFFEDQAEITRIEWKTRGHDHAPGLHEALTAHGFTADETESIMIGDARALTADVPLPEGVTLRRVVEEADVRAMSAMQDEVFGDPVSEEMADALLHRLSLDDGMELWVAEADGKMVSAGRLEPVEGTDFAGIWGGATRPEWRGRGIYRALTARRAHAALAKGKTLINSDSTEYSRPILERSGLLKVSTTTPYRWVRG</sequence>
<evidence type="ECO:0000259" key="1">
    <source>
        <dbReference type="PROSITE" id="PS51186"/>
    </source>
</evidence>
<dbReference type="SUPFAM" id="SSF55729">
    <property type="entry name" value="Acyl-CoA N-acyltransferases (Nat)"/>
    <property type="match status" value="1"/>
</dbReference>
<proteinExistence type="predicted"/>
<name>A0ABX0TIJ7_9MICC</name>
<dbReference type="CDD" id="cd04301">
    <property type="entry name" value="NAT_SF"/>
    <property type="match status" value="1"/>
</dbReference>
<dbReference type="Proteomes" id="UP000802392">
    <property type="component" value="Unassembled WGS sequence"/>
</dbReference>
<dbReference type="InterPro" id="IPR016181">
    <property type="entry name" value="Acyl_CoA_acyltransferase"/>
</dbReference>
<dbReference type="InterPro" id="IPR000182">
    <property type="entry name" value="GNAT_dom"/>
</dbReference>
<dbReference type="EMBL" id="JAAOZD010000005">
    <property type="protein sequence ID" value="NIJ02344.1"/>
    <property type="molecule type" value="Genomic_DNA"/>
</dbReference>